<dbReference type="NCBIfam" id="TIGR00229">
    <property type="entry name" value="sensory_box"/>
    <property type="match status" value="1"/>
</dbReference>
<dbReference type="InterPro" id="IPR036890">
    <property type="entry name" value="HATPase_C_sf"/>
</dbReference>
<dbReference type="InterPro" id="IPR003594">
    <property type="entry name" value="HATPase_dom"/>
</dbReference>
<dbReference type="PRINTS" id="PR00344">
    <property type="entry name" value="BCTRLSENSOR"/>
</dbReference>
<keyword evidence="4" id="KW-1003">Cell membrane</keyword>
<evidence type="ECO:0000256" key="1">
    <source>
        <dbReference type="ARBA" id="ARBA00000085"/>
    </source>
</evidence>
<sequence length="676" mass="76429">MFANVINWFVNFLSEPGRRRWWIRLLLFFLIVFPLALFVVFQYRTFYQESTDVEISRKDTTAQLAAMLLHEKFDHLTDVGVSLAARIRFRELIAEGKWNEALLFLKGVLTDFPFFERVTLADPNGTITADIVEPSDVIGKNFAFRDWYQGVSKEWKPYISDIFKSAAAPYYNNVILAVPIKDENQKTLGILILQIKTEVLVGWSKDITVGPSGFVYFVDKAGHAVGHPEHPPDAEIADFSNKPYVKSAMQGEIGAEVLFDPVDGKEEIVAYRPISDYEWGVVVEQPADIAFLVRDRGLNRIILVSSFIFLLLFLAAYLILRIIAAINNYRQKEKIFLDSIGDGVAAIDREWNITLFNKAAARISGWPQEEVMGKPFRNFIKFLRERDRTENIVFIEEAILFGKPRQMEDKTVLITKNGREIPASDSAAPVFDQNGKVSGAIIIFRDATQERESQMLRSDFAYAAHQLRTPITSALYSLELALGEKELPVIKESMKIAHQGVRNVGRLVEQVLEVSKIDQRRVVPEFAPVKVLEICDEILKLAEEIAKRQNVVLTASPISGALGITTDRKILCKALLQILENAIYYSRPGGEVKLNVRFQENNVLFEIEDSGIGIPEIQQALVFVKFFRGSNVPPKVIGAGLGLYLAREYVNLLKGNIWFKSEENKGTVFSILIPSQ</sequence>
<dbReference type="AlphaFoldDB" id="A0A0G1Q4H7"/>
<protein>
    <recommendedName>
        <fullName evidence="3">histidine kinase</fullName>
        <ecNumber evidence="3">2.7.13.3</ecNumber>
    </recommendedName>
</protein>
<dbReference type="InterPro" id="IPR004358">
    <property type="entry name" value="Sig_transdc_His_kin-like_C"/>
</dbReference>
<feature type="domain" description="Histidine kinase" evidence="15">
    <location>
        <begin position="462"/>
        <end position="676"/>
    </location>
</feature>
<evidence type="ECO:0000256" key="13">
    <source>
        <dbReference type="ARBA" id="ARBA00023136"/>
    </source>
</evidence>
<comment type="catalytic activity">
    <reaction evidence="1">
        <text>ATP + protein L-histidine = ADP + protein N-phospho-L-histidine.</text>
        <dbReference type="EC" id="2.7.13.3"/>
    </reaction>
</comment>
<evidence type="ECO:0000256" key="5">
    <source>
        <dbReference type="ARBA" id="ARBA00022553"/>
    </source>
</evidence>
<dbReference type="InterPro" id="IPR000014">
    <property type="entry name" value="PAS"/>
</dbReference>
<proteinExistence type="predicted"/>
<dbReference type="Proteomes" id="UP000034202">
    <property type="component" value="Unassembled WGS sequence"/>
</dbReference>
<keyword evidence="11 14" id="KW-1133">Transmembrane helix</keyword>
<keyword evidence="6" id="KW-0808">Transferase</keyword>
<dbReference type="CDD" id="cd18773">
    <property type="entry name" value="PDC1_HK_sensor"/>
    <property type="match status" value="1"/>
</dbReference>
<dbReference type="EC" id="2.7.13.3" evidence="3"/>
<feature type="domain" description="PAS" evidence="16">
    <location>
        <begin position="329"/>
        <end position="402"/>
    </location>
</feature>
<dbReference type="PANTHER" id="PTHR45453:SF1">
    <property type="entry name" value="PHOSPHATE REGULON SENSOR PROTEIN PHOR"/>
    <property type="match status" value="1"/>
</dbReference>
<evidence type="ECO:0000259" key="16">
    <source>
        <dbReference type="PROSITE" id="PS50112"/>
    </source>
</evidence>
<dbReference type="SUPFAM" id="SSF55785">
    <property type="entry name" value="PYP-like sensor domain (PAS domain)"/>
    <property type="match status" value="1"/>
</dbReference>
<evidence type="ECO:0000259" key="15">
    <source>
        <dbReference type="PROSITE" id="PS50109"/>
    </source>
</evidence>
<dbReference type="PROSITE" id="PS50113">
    <property type="entry name" value="PAC"/>
    <property type="match status" value="1"/>
</dbReference>
<dbReference type="CDD" id="cd18774">
    <property type="entry name" value="PDC2_HK_sensor"/>
    <property type="match status" value="1"/>
</dbReference>
<dbReference type="GO" id="GO:0016036">
    <property type="term" value="P:cellular response to phosphate starvation"/>
    <property type="evidence" value="ECO:0007669"/>
    <property type="project" value="TreeGrafter"/>
</dbReference>
<evidence type="ECO:0000259" key="17">
    <source>
        <dbReference type="PROSITE" id="PS50113"/>
    </source>
</evidence>
<dbReference type="SUPFAM" id="SSF55874">
    <property type="entry name" value="ATPase domain of HSP90 chaperone/DNA topoisomerase II/histidine kinase"/>
    <property type="match status" value="1"/>
</dbReference>
<dbReference type="GO" id="GO:0006355">
    <property type="term" value="P:regulation of DNA-templated transcription"/>
    <property type="evidence" value="ECO:0007669"/>
    <property type="project" value="InterPro"/>
</dbReference>
<evidence type="ECO:0000256" key="4">
    <source>
        <dbReference type="ARBA" id="ARBA00022475"/>
    </source>
</evidence>
<dbReference type="Gene3D" id="1.10.287.130">
    <property type="match status" value="1"/>
</dbReference>
<dbReference type="InterPro" id="IPR003661">
    <property type="entry name" value="HisK_dim/P_dom"/>
</dbReference>
<feature type="transmembrane region" description="Helical" evidence="14">
    <location>
        <begin position="301"/>
        <end position="324"/>
    </location>
</feature>
<keyword evidence="12" id="KW-0902">Two-component regulatory system</keyword>
<gene>
    <name evidence="18" type="ORF">UX55_C0025G0004</name>
</gene>
<dbReference type="Pfam" id="PF02518">
    <property type="entry name" value="HATPase_c"/>
    <property type="match status" value="1"/>
</dbReference>
<dbReference type="Pfam" id="PF02743">
    <property type="entry name" value="dCache_1"/>
    <property type="match status" value="1"/>
</dbReference>
<dbReference type="InterPro" id="IPR036097">
    <property type="entry name" value="HisK_dim/P_sf"/>
</dbReference>
<dbReference type="InterPro" id="IPR029151">
    <property type="entry name" value="Sensor-like_sf"/>
</dbReference>
<dbReference type="SUPFAM" id="SSF47384">
    <property type="entry name" value="Homodimeric domain of signal transducing histidine kinase"/>
    <property type="match status" value="1"/>
</dbReference>
<comment type="caution">
    <text evidence="18">The sequence shown here is derived from an EMBL/GenBank/DDBJ whole genome shotgun (WGS) entry which is preliminary data.</text>
</comment>
<dbReference type="GO" id="GO:0000155">
    <property type="term" value="F:phosphorelay sensor kinase activity"/>
    <property type="evidence" value="ECO:0007669"/>
    <property type="project" value="InterPro"/>
</dbReference>
<dbReference type="PROSITE" id="PS50112">
    <property type="entry name" value="PAS"/>
    <property type="match status" value="1"/>
</dbReference>
<dbReference type="GO" id="GO:0004721">
    <property type="term" value="F:phosphoprotein phosphatase activity"/>
    <property type="evidence" value="ECO:0007669"/>
    <property type="project" value="TreeGrafter"/>
</dbReference>
<evidence type="ECO:0000256" key="14">
    <source>
        <dbReference type="SAM" id="Phobius"/>
    </source>
</evidence>
<evidence type="ECO:0000256" key="6">
    <source>
        <dbReference type="ARBA" id="ARBA00022679"/>
    </source>
</evidence>
<evidence type="ECO:0000313" key="19">
    <source>
        <dbReference type="Proteomes" id="UP000034202"/>
    </source>
</evidence>
<evidence type="ECO:0000256" key="12">
    <source>
        <dbReference type="ARBA" id="ARBA00023012"/>
    </source>
</evidence>
<dbReference type="InterPro" id="IPR000700">
    <property type="entry name" value="PAS-assoc_C"/>
</dbReference>
<dbReference type="GO" id="GO:0005524">
    <property type="term" value="F:ATP binding"/>
    <property type="evidence" value="ECO:0007669"/>
    <property type="project" value="UniProtKB-KW"/>
</dbReference>
<reference evidence="18 19" key="1">
    <citation type="journal article" date="2015" name="Nature">
        <title>rRNA introns, odd ribosomes, and small enigmatic genomes across a large radiation of phyla.</title>
        <authorList>
            <person name="Brown C.T."/>
            <person name="Hug L.A."/>
            <person name="Thomas B.C."/>
            <person name="Sharon I."/>
            <person name="Castelle C.J."/>
            <person name="Singh A."/>
            <person name="Wilkins M.J."/>
            <person name="Williams K.H."/>
            <person name="Banfield J.F."/>
        </authorList>
    </citation>
    <scope>NUCLEOTIDE SEQUENCE [LARGE SCALE GENOMIC DNA]</scope>
</reference>
<evidence type="ECO:0000256" key="8">
    <source>
        <dbReference type="ARBA" id="ARBA00022741"/>
    </source>
</evidence>
<dbReference type="SMART" id="SM00387">
    <property type="entry name" value="HATPase_c"/>
    <property type="match status" value="1"/>
</dbReference>
<dbReference type="CDD" id="cd00082">
    <property type="entry name" value="HisKA"/>
    <property type="match status" value="1"/>
</dbReference>
<accession>A0A0G1Q4H7</accession>
<dbReference type="CDD" id="cd00130">
    <property type="entry name" value="PAS"/>
    <property type="match status" value="1"/>
</dbReference>
<keyword evidence="7 14" id="KW-0812">Transmembrane</keyword>
<dbReference type="PROSITE" id="PS50109">
    <property type="entry name" value="HIS_KIN"/>
    <property type="match status" value="1"/>
</dbReference>
<dbReference type="EMBL" id="LCMQ01000025">
    <property type="protein sequence ID" value="KKU39879.1"/>
    <property type="molecule type" value="Genomic_DNA"/>
</dbReference>
<dbReference type="PANTHER" id="PTHR45453">
    <property type="entry name" value="PHOSPHATE REGULON SENSOR PROTEIN PHOR"/>
    <property type="match status" value="1"/>
</dbReference>
<dbReference type="Pfam" id="PF00512">
    <property type="entry name" value="HisKA"/>
    <property type="match status" value="1"/>
</dbReference>
<evidence type="ECO:0000256" key="2">
    <source>
        <dbReference type="ARBA" id="ARBA00004651"/>
    </source>
</evidence>
<dbReference type="Gene3D" id="3.30.565.10">
    <property type="entry name" value="Histidine kinase-like ATPase, C-terminal domain"/>
    <property type="match status" value="1"/>
</dbReference>
<dbReference type="Gene3D" id="3.30.450.20">
    <property type="entry name" value="PAS domain"/>
    <property type="match status" value="2"/>
</dbReference>
<organism evidence="18 19">
    <name type="scientific">Candidatus Azambacteria bacterium GW2011_GWE2_46_45</name>
    <dbReference type="NCBI Taxonomy" id="1618625"/>
    <lineage>
        <taxon>Bacteria</taxon>
        <taxon>Candidatus Azamiibacteriota</taxon>
    </lineage>
</organism>
<evidence type="ECO:0000256" key="7">
    <source>
        <dbReference type="ARBA" id="ARBA00022692"/>
    </source>
</evidence>
<dbReference type="InterPro" id="IPR050351">
    <property type="entry name" value="BphY/WalK/GraS-like"/>
</dbReference>
<dbReference type="InterPro" id="IPR005467">
    <property type="entry name" value="His_kinase_dom"/>
</dbReference>
<keyword evidence="10" id="KW-0067">ATP-binding</keyword>
<dbReference type="CDD" id="cd00075">
    <property type="entry name" value="HATPase"/>
    <property type="match status" value="1"/>
</dbReference>
<dbReference type="SMART" id="SM00388">
    <property type="entry name" value="HisKA"/>
    <property type="match status" value="1"/>
</dbReference>
<dbReference type="GO" id="GO:0005886">
    <property type="term" value="C:plasma membrane"/>
    <property type="evidence" value="ECO:0007669"/>
    <property type="project" value="UniProtKB-SubCell"/>
</dbReference>
<evidence type="ECO:0000256" key="10">
    <source>
        <dbReference type="ARBA" id="ARBA00022840"/>
    </source>
</evidence>
<dbReference type="Pfam" id="PF00989">
    <property type="entry name" value="PAS"/>
    <property type="match status" value="1"/>
</dbReference>
<feature type="transmembrane region" description="Helical" evidence="14">
    <location>
        <begin position="21"/>
        <end position="41"/>
    </location>
</feature>
<dbReference type="InterPro" id="IPR035965">
    <property type="entry name" value="PAS-like_dom_sf"/>
</dbReference>
<dbReference type="SUPFAM" id="SSF103190">
    <property type="entry name" value="Sensory domain-like"/>
    <property type="match status" value="1"/>
</dbReference>
<name>A0A0G1Q4H7_9BACT</name>
<feature type="domain" description="PAC" evidence="17">
    <location>
        <begin position="405"/>
        <end position="459"/>
    </location>
</feature>
<comment type="subcellular location">
    <subcellularLocation>
        <location evidence="2">Cell membrane</location>
        <topology evidence="2">Multi-pass membrane protein</topology>
    </subcellularLocation>
</comment>
<evidence type="ECO:0000313" key="18">
    <source>
        <dbReference type="EMBL" id="KKU39879.1"/>
    </source>
</evidence>
<keyword evidence="13 14" id="KW-0472">Membrane</keyword>
<keyword evidence="5" id="KW-0597">Phosphoprotein</keyword>
<dbReference type="InterPro" id="IPR033479">
    <property type="entry name" value="dCache_1"/>
</dbReference>
<dbReference type="InterPro" id="IPR013767">
    <property type="entry name" value="PAS_fold"/>
</dbReference>
<keyword evidence="9 18" id="KW-0418">Kinase</keyword>
<evidence type="ECO:0000256" key="11">
    <source>
        <dbReference type="ARBA" id="ARBA00022989"/>
    </source>
</evidence>
<evidence type="ECO:0000256" key="9">
    <source>
        <dbReference type="ARBA" id="ARBA00022777"/>
    </source>
</evidence>
<evidence type="ECO:0000256" key="3">
    <source>
        <dbReference type="ARBA" id="ARBA00012438"/>
    </source>
</evidence>
<keyword evidence="8" id="KW-0547">Nucleotide-binding</keyword>
<dbReference type="SMART" id="SM00091">
    <property type="entry name" value="PAS"/>
    <property type="match status" value="1"/>
</dbReference>